<reference evidence="2" key="1">
    <citation type="submission" date="2023-03" db="EMBL/GenBank/DDBJ databases">
        <title>Massive genome expansion in bonnet fungi (Mycena s.s.) driven by repeated elements and novel gene families across ecological guilds.</title>
        <authorList>
            <consortium name="Lawrence Berkeley National Laboratory"/>
            <person name="Harder C.B."/>
            <person name="Miyauchi S."/>
            <person name="Viragh M."/>
            <person name="Kuo A."/>
            <person name="Thoen E."/>
            <person name="Andreopoulos B."/>
            <person name="Lu D."/>
            <person name="Skrede I."/>
            <person name="Drula E."/>
            <person name="Henrissat B."/>
            <person name="Morin E."/>
            <person name="Kohler A."/>
            <person name="Barry K."/>
            <person name="LaButti K."/>
            <person name="Morin E."/>
            <person name="Salamov A."/>
            <person name="Lipzen A."/>
            <person name="Mereny Z."/>
            <person name="Hegedus B."/>
            <person name="Baldrian P."/>
            <person name="Stursova M."/>
            <person name="Weitz H."/>
            <person name="Taylor A."/>
            <person name="Grigoriev I.V."/>
            <person name="Nagy L.G."/>
            <person name="Martin F."/>
            <person name="Kauserud H."/>
        </authorList>
    </citation>
    <scope>NUCLEOTIDE SEQUENCE</scope>
    <source>
        <strain evidence="2">CBHHK188m</strain>
    </source>
</reference>
<evidence type="ECO:0000256" key="1">
    <source>
        <dbReference type="SAM" id="MobiDB-lite"/>
    </source>
</evidence>
<sequence>MRSFFLYLPDPQAGKCCLTENERAFRKALSLVPEGERTAWVKAKKEAMTARVKHAEECKTWIEAMTQDRWDELEDIRQKRRNEISDKLDELGFVEELDYLDSLQGQYGLRPALRMFDEHPDVKVSKPLTQRSWKNIEERLVEYMHEVRAHKTAADRLRVVRDREKVAISSWVQFRLRYPAEKLLPSGTDILSWQKIKAIIELPSSVPTKAQDDVATPPTASPDEEDGEFDEFGFFRIMPKPTIITTISPASFTRVFESMSGFISQWEDKRIRQLGASSMVGTELQDILFSFAPASTHLKELQLAACVFTCEDKSCLHRWMNNYDGFYPMMFYPEFLHHPCNTVKSGHETAADKNVPLNPSFKAPHFPFPYCQRTEWSKDSLFFDGKASRAVKKLLDACGLDYRTMTTKVMDELDPWFVCLKCSYGAKCDGQRPRKVMPWRNAVQHCMLVHWGDGAVTWERIAEESAAEARMLSTTRSISSDVWRCAHCRDSPKEREGKKTEQLMKTHLSDSHDIVGAERGRDYFEAVDCPPPRKASVQMTPKAAEAEG</sequence>
<name>A0AAD7NDA0_9AGAR</name>
<accession>A0AAD7NDA0</accession>
<feature type="region of interest" description="Disordered" evidence="1">
    <location>
        <begin position="208"/>
        <end position="227"/>
    </location>
</feature>
<comment type="caution">
    <text evidence="2">The sequence shown here is derived from an EMBL/GenBank/DDBJ whole genome shotgun (WGS) entry which is preliminary data.</text>
</comment>
<keyword evidence="3" id="KW-1185">Reference proteome</keyword>
<proteinExistence type="predicted"/>
<evidence type="ECO:0000313" key="3">
    <source>
        <dbReference type="Proteomes" id="UP001215280"/>
    </source>
</evidence>
<gene>
    <name evidence="2" type="ORF">DFH07DRAFT_496519</name>
</gene>
<feature type="region of interest" description="Disordered" evidence="1">
    <location>
        <begin position="526"/>
        <end position="548"/>
    </location>
</feature>
<dbReference type="Proteomes" id="UP001215280">
    <property type="component" value="Unassembled WGS sequence"/>
</dbReference>
<evidence type="ECO:0000313" key="2">
    <source>
        <dbReference type="EMBL" id="KAJ7754984.1"/>
    </source>
</evidence>
<protein>
    <submittedName>
        <fullName evidence="2">Uncharacterized protein</fullName>
    </submittedName>
</protein>
<dbReference type="EMBL" id="JARJLG010000065">
    <property type="protein sequence ID" value="KAJ7754984.1"/>
    <property type="molecule type" value="Genomic_DNA"/>
</dbReference>
<dbReference type="AlphaFoldDB" id="A0AAD7NDA0"/>
<organism evidence="2 3">
    <name type="scientific">Mycena maculata</name>
    <dbReference type="NCBI Taxonomy" id="230809"/>
    <lineage>
        <taxon>Eukaryota</taxon>
        <taxon>Fungi</taxon>
        <taxon>Dikarya</taxon>
        <taxon>Basidiomycota</taxon>
        <taxon>Agaricomycotina</taxon>
        <taxon>Agaricomycetes</taxon>
        <taxon>Agaricomycetidae</taxon>
        <taxon>Agaricales</taxon>
        <taxon>Marasmiineae</taxon>
        <taxon>Mycenaceae</taxon>
        <taxon>Mycena</taxon>
    </lineage>
</organism>